<organism evidence="1">
    <name type="scientific">Pinus thunbergii</name>
    <name type="common">Japanese black pine</name>
    <name type="synonym">Pinus thunbergiana</name>
    <dbReference type="NCBI Taxonomy" id="3350"/>
    <lineage>
        <taxon>Eukaryota</taxon>
        <taxon>Viridiplantae</taxon>
        <taxon>Streptophyta</taxon>
        <taxon>Embryophyta</taxon>
        <taxon>Tracheophyta</taxon>
        <taxon>Spermatophyta</taxon>
        <taxon>Pinopsida</taxon>
        <taxon>Pinidae</taxon>
        <taxon>Conifers I</taxon>
        <taxon>Pinales</taxon>
        <taxon>Pinaceae</taxon>
        <taxon>Pinus</taxon>
        <taxon>Pinus subgen. Pinus</taxon>
    </lineage>
</organism>
<dbReference type="EMBL" id="D17510">
    <property type="protein sequence ID" value="BAA04410.1"/>
    <property type="molecule type" value="Genomic_DNA"/>
</dbReference>
<dbReference type="EMBL" id="D17510">
    <property type="protein sequence ID" value="BAA04461.1"/>
    <property type="molecule type" value="Genomic_DNA"/>
</dbReference>
<keyword evidence="1" id="KW-0150">Chloroplast</keyword>
<reference evidence="1" key="3">
    <citation type="journal article" date="1994" name="Proc. Natl. Acad. Sci. U.S.A.">
        <title>Loss of all ndh genes as determined by sequencing the entire chloroplast genome of the black pine Pinus thunbergii.</title>
        <authorList>
            <person name="Wakasugi T."/>
            <person name="Tsudzuki J."/>
            <person name="Ito S."/>
            <person name="Nakashima K."/>
            <person name="Tsudzuki T."/>
            <person name="Sugiura M."/>
        </authorList>
    </citation>
    <scope>NUCLEOTIDE SEQUENCE</scope>
</reference>
<reference evidence="1" key="2">
    <citation type="journal article" date="1994" name="Curr. Genet.">
        <title>A new gene encoding tRNA(Pro) (GGG) is present in the chloroplast genome of black pine: a compilation of 32 tRNA genes from black pine chloroplasts.</title>
        <authorList>
            <person name="Tsudzuki J."/>
            <person name="Ito S."/>
            <person name="Tsudzuki T."/>
            <person name="Wakasugi T."/>
            <person name="Sugiura M."/>
        </authorList>
    </citation>
    <scope>NUCLEOTIDE SEQUENCE</scope>
</reference>
<reference evidence="1" key="1">
    <citation type="journal article" date="1993" name="Mol. Gen. Genet.">
        <title>Chloroplast DNA of black pine retains a residual inverted repeat lacking rRNA genes: nucleotide sequences of trnQ, trnK, psbA, trnI and trnH and the absence of rps16.</title>
        <authorList>
            <person name="Tsudzuki J."/>
            <person name="Nakashima K."/>
            <person name="Tsudzuki T."/>
            <person name="Hiratsuka J."/>
            <person name="Shibata M."/>
            <person name="Wakasugi T."/>
            <person name="Sugiura M."/>
        </authorList>
    </citation>
    <scope>NUCLEOTIDE SEQUENCE</scope>
</reference>
<dbReference type="PIR" id="T07534">
    <property type="entry name" value="T07534"/>
</dbReference>
<evidence type="ECO:0000313" key="1">
    <source>
        <dbReference type="EMBL" id="BAA04410.1"/>
    </source>
</evidence>
<sequence length="44" mass="4871">MSIDSDLKLGSSGLGPIYILSLILDSCQIFSIDIQITFHFIELI</sequence>
<accession>Q37045</accession>
<keyword evidence="1" id="KW-0934">Plastid</keyword>
<name>Q37045_PINTH</name>
<geneLocation type="chloroplast" evidence="1"/>
<proteinExistence type="predicted"/>
<dbReference type="AlphaFoldDB" id="Q37045"/>
<protein>
    <submittedName>
        <fullName evidence="1">ORF44b</fullName>
    </submittedName>
</protein>